<dbReference type="PANTHER" id="PTHR31827:SF1">
    <property type="entry name" value="EMB|CAB89363.1"/>
    <property type="match status" value="1"/>
</dbReference>
<dbReference type="Pfam" id="PF24906">
    <property type="entry name" value="Zf_WRKY19"/>
    <property type="match status" value="2"/>
</dbReference>
<gene>
    <name evidence="3" type="ORF">H257_08553</name>
</gene>
<feature type="domain" description="WRKY19-like zinc finger" evidence="2">
    <location>
        <begin position="226"/>
        <end position="249"/>
    </location>
</feature>
<dbReference type="VEuPathDB" id="FungiDB:H257_08553"/>
<accession>W4GDA3</accession>
<dbReference type="PANTHER" id="PTHR31827">
    <property type="entry name" value="EMB|CAB89363.1"/>
    <property type="match status" value="1"/>
</dbReference>
<evidence type="ECO:0000259" key="2">
    <source>
        <dbReference type="Pfam" id="PF24906"/>
    </source>
</evidence>
<dbReference type="RefSeq" id="XP_009832772.1">
    <property type="nucleotide sequence ID" value="XM_009834470.1"/>
</dbReference>
<feature type="compositionally biased region" description="Low complexity" evidence="1">
    <location>
        <begin position="43"/>
        <end position="53"/>
    </location>
</feature>
<dbReference type="EMBL" id="KI913132">
    <property type="protein sequence ID" value="ETV77662.1"/>
    <property type="molecule type" value="Genomic_DNA"/>
</dbReference>
<dbReference type="AlphaFoldDB" id="W4GDA3"/>
<evidence type="ECO:0000313" key="3">
    <source>
        <dbReference type="EMBL" id="ETV77662.1"/>
    </source>
</evidence>
<dbReference type="OrthoDB" id="59299at2759"/>
<protein>
    <recommendedName>
        <fullName evidence="2">WRKY19-like zinc finger domain-containing protein</fullName>
    </recommendedName>
</protein>
<dbReference type="STRING" id="112090.W4GDA3"/>
<sequence>MAHVYNTLVHHYYVDHSDYFSSLTGKHGSTNHHHTYLPPPPSSTMHHPPSYYHQTSQPPPYLMTTQDCVKVEPMSHKHEESPPFVHIEGLQFFDASLLEPIPFVQAATTCTSSSFAAETGEYAFEALTLECAQDFLFDAIHHDLTFPATCAASSSPSPPRVQPCNDDDDVDIPTTEFPGKCFSEGCSKSISYRGFCKDHGGVRLCSVVGCPKGNQGKRLCISHGGGKRCRISDCEKSAQSHGLCKAHGGGARCTIANCDKSSQGGGRCRKHGGGRRCSVADCSSGAQRANLCAKHGGSRLCGVPECGRTDRGGGLCENHRKDLVCKEGTCNRLAISESTDGLCLRHMRRQK</sequence>
<organism evidence="3">
    <name type="scientific">Aphanomyces astaci</name>
    <name type="common">Crayfish plague agent</name>
    <dbReference type="NCBI Taxonomy" id="112090"/>
    <lineage>
        <taxon>Eukaryota</taxon>
        <taxon>Sar</taxon>
        <taxon>Stramenopiles</taxon>
        <taxon>Oomycota</taxon>
        <taxon>Saprolegniomycetes</taxon>
        <taxon>Saprolegniales</taxon>
        <taxon>Verrucalvaceae</taxon>
        <taxon>Aphanomyces</taxon>
    </lineage>
</organism>
<dbReference type="GeneID" id="20810549"/>
<dbReference type="InterPro" id="IPR056866">
    <property type="entry name" value="Znf_WRKY19"/>
</dbReference>
<feature type="region of interest" description="Disordered" evidence="1">
    <location>
        <begin position="31"/>
        <end position="56"/>
    </location>
</feature>
<reference evidence="3" key="1">
    <citation type="submission" date="2013-12" db="EMBL/GenBank/DDBJ databases">
        <title>The Genome Sequence of Aphanomyces astaci APO3.</title>
        <authorList>
            <consortium name="The Broad Institute Genomics Platform"/>
            <person name="Russ C."/>
            <person name="Tyler B."/>
            <person name="van West P."/>
            <person name="Dieguez-Uribeondo J."/>
            <person name="Young S.K."/>
            <person name="Zeng Q."/>
            <person name="Gargeya S."/>
            <person name="Fitzgerald M."/>
            <person name="Abouelleil A."/>
            <person name="Alvarado L."/>
            <person name="Chapman S.B."/>
            <person name="Gainer-Dewar J."/>
            <person name="Goldberg J."/>
            <person name="Griggs A."/>
            <person name="Gujja S."/>
            <person name="Hansen M."/>
            <person name="Howarth C."/>
            <person name="Imamovic A."/>
            <person name="Ireland A."/>
            <person name="Larimer J."/>
            <person name="McCowan C."/>
            <person name="Murphy C."/>
            <person name="Pearson M."/>
            <person name="Poon T.W."/>
            <person name="Priest M."/>
            <person name="Roberts A."/>
            <person name="Saif S."/>
            <person name="Shea T."/>
            <person name="Sykes S."/>
            <person name="Wortman J."/>
            <person name="Nusbaum C."/>
            <person name="Birren B."/>
        </authorList>
    </citation>
    <scope>NUCLEOTIDE SEQUENCE [LARGE SCALE GENOMIC DNA]</scope>
    <source>
        <strain evidence="3">APO3</strain>
    </source>
</reference>
<name>W4GDA3_APHAT</name>
<evidence type="ECO:0000256" key="1">
    <source>
        <dbReference type="SAM" id="MobiDB-lite"/>
    </source>
</evidence>
<feature type="domain" description="WRKY19-like zinc finger" evidence="2">
    <location>
        <begin position="274"/>
        <end position="297"/>
    </location>
</feature>
<proteinExistence type="predicted"/>